<dbReference type="SUPFAM" id="SSF46955">
    <property type="entry name" value="Putative DNA-binding domain"/>
    <property type="match status" value="1"/>
</dbReference>
<dbReference type="STRING" id="390640.SAMN04488034_101488"/>
<protein>
    <submittedName>
        <fullName evidence="2">DNA binding domain-containing protein, excisionase family</fullName>
    </submittedName>
</protein>
<dbReference type="GO" id="GO:0003677">
    <property type="term" value="F:DNA binding"/>
    <property type="evidence" value="ECO:0007669"/>
    <property type="project" value="InterPro"/>
</dbReference>
<keyword evidence="3" id="KW-1185">Reference proteome</keyword>
<proteinExistence type="predicted"/>
<sequence length="99" mass="11397">MAKVLLHTFELSDIKKVVEEVLERKLQTFIPQEKEKLTLLTRKDTAKLLCISLPTLHDWTKNGTIKAHRIGNRILYKLEEVNEALSQIQSSNNGRGLRC</sequence>
<dbReference type="AlphaFoldDB" id="A0A1H5IP78"/>
<reference evidence="2 3" key="1">
    <citation type="submission" date="2016-10" db="EMBL/GenBank/DDBJ databases">
        <authorList>
            <person name="de Groot N.N."/>
        </authorList>
    </citation>
    <scope>NUCLEOTIDE SEQUENCE [LARGE SCALE GENOMIC DNA]</scope>
    <source>
        <strain evidence="2 3">DSM 23553</strain>
    </source>
</reference>
<dbReference type="OrthoDB" id="1097811at2"/>
<dbReference type="InterPro" id="IPR009061">
    <property type="entry name" value="DNA-bd_dom_put_sf"/>
</dbReference>
<feature type="domain" description="Helix-turn-helix" evidence="1">
    <location>
        <begin position="39"/>
        <end position="86"/>
    </location>
</feature>
<dbReference type="NCBIfam" id="TIGR01764">
    <property type="entry name" value="excise"/>
    <property type="match status" value="1"/>
</dbReference>
<dbReference type="RefSeq" id="WP_093111364.1">
    <property type="nucleotide sequence ID" value="NZ_FNGG01000001.1"/>
</dbReference>
<name>A0A1H5IP78_9FLAO</name>
<dbReference type="EMBL" id="FNUG01000001">
    <property type="protein sequence ID" value="SEE42053.1"/>
    <property type="molecule type" value="Genomic_DNA"/>
</dbReference>
<dbReference type="InterPro" id="IPR010093">
    <property type="entry name" value="SinI_DNA-bd"/>
</dbReference>
<dbReference type="Proteomes" id="UP000199448">
    <property type="component" value="Unassembled WGS sequence"/>
</dbReference>
<dbReference type="Pfam" id="PF12728">
    <property type="entry name" value="HTH_17"/>
    <property type="match status" value="1"/>
</dbReference>
<evidence type="ECO:0000259" key="1">
    <source>
        <dbReference type="Pfam" id="PF12728"/>
    </source>
</evidence>
<evidence type="ECO:0000313" key="3">
    <source>
        <dbReference type="Proteomes" id="UP000199448"/>
    </source>
</evidence>
<dbReference type="InterPro" id="IPR041657">
    <property type="entry name" value="HTH_17"/>
</dbReference>
<gene>
    <name evidence="2" type="ORF">SAMN04488034_101488</name>
</gene>
<accession>A0A1H5IP78</accession>
<evidence type="ECO:0000313" key="2">
    <source>
        <dbReference type="EMBL" id="SEE42053.1"/>
    </source>
</evidence>
<organism evidence="2 3">
    <name type="scientific">Salinimicrobium catena</name>
    <dbReference type="NCBI Taxonomy" id="390640"/>
    <lineage>
        <taxon>Bacteria</taxon>
        <taxon>Pseudomonadati</taxon>
        <taxon>Bacteroidota</taxon>
        <taxon>Flavobacteriia</taxon>
        <taxon>Flavobacteriales</taxon>
        <taxon>Flavobacteriaceae</taxon>
        <taxon>Salinimicrobium</taxon>
    </lineage>
</organism>